<evidence type="ECO:0000259" key="6">
    <source>
        <dbReference type="Pfam" id="PF09084"/>
    </source>
</evidence>
<comment type="subcellular location">
    <subcellularLocation>
        <location evidence="1">Periplasm</location>
    </subcellularLocation>
</comment>
<sequence length="380" mass="39542">MLSTRRAVAGATAALAVCAALTSCGGSDDDSGGGSSGGGATAEGEAQISAGMVGAIDQIGLPAALDKGYFEAAGVRVEVQEPFATGVDMLNALDTGQIDIAQVGTPLIGAVLSGADYVILGNYTGSASQLGIDETMAVMARADSGIKEDDLSTLAGKKVGVAVGSINHLYLLAALKEHGMTPEDVEIVNTAPPDMGVALQTSGIDAAIVWDPWPLLIEQQVEGAYEVTRGGGYIGFIGYLVAEREWAEQHPDLVKRFLTARAAADQWMRKNPDDAAGVASRWLSNLDPAIAKEAMQHNIQQLDPRISACNYAALNSAMTTLHDLGSIDDTFDPASVFEPAAINEVVSESPELFEDLPPIPESAEVTEDFSFDPSARQCGS</sequence>
<comment type="similarity">
    <text evidence="2">Belongs to the bacterial solute-binding protein SsuA/TauA family.</text>
</comment>
<feature type="signal peptide" evidence="5">
    <location>
        <begin position="1"/>
        <end position="19"/>
    </location>
</feature>
<keyword evidence="8" id="KW-1185">Reference proteome</keyword>
<comment type="caution">
    <text evidence="7">The sequence shown here is derived from an EMBL/GenBank/DDBJ whole genome shotgun (WGS) entry which is preliminary data.</text>
</comment>
<dbReference type="Proteomes" id="UP000243528">
    <property type="component" value="Unassembled WGS sequence"/>
</dbReference>
<evidence type="ECO:0000256" key="5">
    <source>
        <dbReference type="SAM" id="SignalP"/>
    </source>
</evidence>
<dbReference type="OrthoDB" id="286202at2"/>
<dbReference type="InterPro" id="IPR015168">
    <property type="entry name" value="SsuA/THI5"/>
</dbReference>
<dbReference type="SUPFAM" id="SSF53850">
    <property type="entry name" value="Periplasmic binding protein-like II"/>
    <property type="match status" value="1"/>
</dbReference>
<evidence type="ECO:0000256" key="3">
    <source>
        <dbReference type="ARBA" id="ARBA00022729"/>
    </source>
</evidence>
<accession>A0A2P8E2F2</accession>
<dbReference type="PROSITE" id="PS51257">
    <property type="entry name" value="PROKAR_LIPOPROTEIN"/>
    <property type="match status" value="1"/>
</dbReference>
<evidence type="ECO:0000313" key="8">
    <source>
        <dbReference type="Proteomes" id="UP000243528"/>
    </source>
</evidence>
<dbReference type="GO" id="GO:0042597">
    <property type="term" value="C:periplasmic space"/>
    <property type="evidence" value="ECO:0007669"/>
    <property type="project" value="UniProtKB-SubCell"/>
</dbReference>
<dbReference type="Gene3D" id="3.40.190.10">
    <property type="entry name" value="Periplasmic binding protein-like II"/>
    <property type="match status" value="2"/>
</dbReference>
<dbReference type="AlphaFoldDB" id="A0A2P8E2F2"/>
<reference evidence="7 8" key="1">
    <citation type="submission" date="2018-03" db="EMBL/GenBank/DDBJ databases">
        <title>Genomic Encyclopedia of Archaeal and Bacterial Type Strains, Phase II (KMG-II): from individual species to whole genera.</title>
        <authorList>
            <person name="Goeker M."/>
        </authorList>
    </citation>
    <scope>NUCLEOTIDE SEQUENCE [LARGE SCALE GENOMIC DNA]</scope>
    <source>
        <strain evidence="7 8">DSM 45211</strain>
    </source>
</reference>
<keyword evidence="3 5" id="KW-0732">Signal</keyword>
<feature type="domain" description="SsuA/THI5-like" evidence="6">
    <location>
        <begin position="59"/>
        <end position="275"/>
    </location>
</feature>
<organism evidence="7 8">
    <name type="scientific">Haloactinopolyspora alba</name>
    <dbReference type="NCBI Taxonomy" id="648780"/>
    <lineage>
        <taxon>Bacteria</taxon>
        <taxon>Bacillati</taxon>
        <taxon>Actinomycetota</taxon>
        <taxon>Actinomycetes</taxon>
        <taxon>Jiangellales</taxon>
        <taxon>Jiangellaceae</taxon>
        <taxon>Haloactinopolyspora</taxon>
    </lineage>
</organism>
<dbReference type="EMBL" id="PYGE01000007">
    <property type="protein sequence ID" value="PSL03642.1"/>
    <property type="molecule type" value="Genomic_DNA"/>
</dbReference>
<dbReference type="CDD" id="cd01008">
    <property type="entry name" value="PBP2_NrtA_SsuA_CpmA_like"/>
    <property type="match status" value="1"/>
</dbReference>
<proteinExistence type="inferred from homology"/>
<evidence type="ECO:0000256" key="4">
    <source>
        <dbReference type="SAM" id="MobiDB-lite"/>
    </source>
</evidence>
<dbReference type="PANTHER" id="PTHR30024:SF47">
    <property type="entry name" value="TAURINE-BINDING PERIPLASMIC PROTEIN"/>
    <property type="match status" value="1"/>
</dbReference>
<dbReference type="RefSeq" id="WP_106537392.1">
    <property type="nucleotide sequence ID" value="NZ_PYGE01000007.1"/>
</dbReference>
<dbReference type="PANTHER" id="PTHR30024">
    <property type="entry name" value="ALIPHATIC SULFONATES-BINDING PROTEIN-RELATED"/>
    <property type="match status" value="1"/>
</dbReference>
<feature type="chain" id="PRO_5038982748" evidence="5">
    <location>
        <begin position="20"/>
        <end position="380"/>
    </location>
</feature>
<dbReference type="Pfam" id="PF09084">
    <property type="entry name" value="NMT1"/>
    <property type="match status" value="1"/>
</dbReference>
<evidence type="ECO:0000313" key="7">
    <source>
        <dbReference type="EMBL" id="PSL03642.1"/>
    </source>
</evidence>
<feature type="region of interest" description="Disordered" evidence="4">
    <location>
        <begin position="357"/>
        <end position="380"/>
    </location>
</feature>
<evidence type="ECO:0000256" key="1">
    <source>
        <dbReference type="ARBA" id="ARBA00004418"/>
    </source>
</evidence>
<name>A0A2P8E2F2_9ACTN</name>
<protein>
    <submittedName>
        <fullName evidence="7">NitT/TauT family transport system substrate-binding protein/sulfonate transport system substrate-binding protein</fullName>
    </submittedName>
</protein>
<gene>
    <name evidence="7" type="ORF">CLV30_107123</name>
</gene>
<evidence type="ECO:0000256" key="2">
    <source>
        <dbReference type="ARBA" id="ARBA00010742"/>
    </source>
</evidence>